<evidence type="ECO:0000256" key="7">
    <source>
        <dbReference type="ARBA" id="ARBA00022801"/>
    </source>
</evidence>
<dbReference type="PANTHER" id="PTHR30194">
    <property type="entry name" value="CROSSOVER JUNCTION ENDODEOXYRIBONUCLEASE RUVC"/>
    <property type="match status" value="1"/>
</dbReference>
<dbReference type="PRINTS" id="PR00696">
    <property type="entry name" value="RSOLVASERUVC"/>
</dbReference>
<dbReference type="AlphaFoldDB" id="A0A1F4RZE0"/>
<keyword evidence="11 13" id="KW-0234">DNA repair</keyword>
<evidence type="ECO:0000256" key="11">
    <source>
        <dbReference type="ARBA" id="ARBA00023204"/>
    </source>
</evidence>
<dbReference type="PROSITE" id="PS01321">
    <property type="entry name" value="RUVC"/>
    <property type="match status" value="1"/>
</dbReference>
<accession>A0A1F4RZE0</accession>
<evidence type="ECO:0000256" key="2">
    <source>
        <dbReference type="ARBA" id="ARBA00022490"/>
    </source>
</evidence>
<feature type="binding site" evidence="13">
    <location>
        <position position="141"/>
    </location>
    <ligand>
        <name>Mg(2+)</name>
        <dbReference type="ChEBI" id="CHEBI:18420"/>
        <label>1</label>
    </ligand>
</feature>
<evidence type="ECO:0000256" key="14">
    <source>
        <dbReference type="NCBIfam" id="TIGR00228"/>
    </source>
</evidence>
<dbReference type="FunFam" id="3.30.420.10:FF:000002">
    <property type="entry name" value="Crossover junction endodeoxyribonuclease RuvC"/>
    <property type="match status" value="1"/>
</dbReference>
<dbReference type="InterPro" id="IPR036397">
    <property type="entry name" value="RNaseH_sf"/>
</dbReference>
<evidence type="ECO:0000256" key="5">
    <source>
        <dbReference type="ARBA" id="ARBA00022759"/>
    </source>
</evidence>
<feature type="active site" evidence="13">
    <location>
        <position position="68"/>
    </location>
</feature>
<dbReference type="Pfam" id="PF02075">
    <property type="entry name" value="RuvC"/>
    <property type="match status" value="1"/>
</dbReference>
<comment type="subcellular location">
    <subcellularLocation>
        <location evidence="13">Cytoplasm</location>
    </subcellularLocation>
</comment>
<dbReference type="GO" id="GO:0006310">
    <property type="term" value="P:DNA recombination"/>
    <property type="evidence" value="ECO:0007669"/>
    <property type="project" value="UniProtKB-UniRule"/>
</dbReference>
<evidence type="ECO:0000256" key="4">
    <source>
        <dbReference type="ARBA" id="ARBA00022723"/>
    </source>
</evidence>
<dbReference type="Proteomes" id="UP000177905">
    <property type="component" value="Unassembled WGS sequence"/>
</dbReference>
<keyword evidence="9 13" id="KW-0238">DNA-binding</keyword>
<dbReference type="GO" id="GO:0005737">
    <property type="term" value="C:cytoplasm"/>
    <property type="evidence" value="ECO:0007669"/>
    <property type="project" value="UniProtKB-SubCell"/>
</dbReference>
<keyword evidence="3 13" id="KW-0540">Nuclease</keyword>
<comment type="similarity">
    <text evidence="1 13">Belongs to the RuvC family.</text>
</comment>
<feature type="active site" evidence="13">
    <location>
        <position position="7"/>
    </location>
</feature>
<comment type="function">
    <text evidence="13">The RuvA-RuvB-RuvC complex processes Holliday junction (HJ) DNA during genetic recombination and DNA repair. Endonuclease that resolves HJ intermediates. Cleaves cruciform DNA by making single-stranded nicks across the HJ at symmetrical positions within the homologous arms, yielding a 5'-phosphate and a 3'-hydroxyl group; requires a central core of homology in the junction. The consensus cleavage sequence is 5'-(A/T)TT(C/G)-3'. Cleavage occurs on the 3'-side of the TT dinucleotide at the point of strand exchange. HJ branch migration catalyzed by RuvA-RuvB allows RuvC to scan DNA until it finds its consensus sequence, where it cleaves and resolves the cruciform DNA.</text>
</comment>
<dbReference type="NCBIfam" id="TIGR00228">
    <property type="entry name" value="ruvC"/>
    <property type="match status" value="1"/>
</dbReference>
<evidence type="ECO:0000256" key="8">
    <source>
        <dbReference type="ARBA" id="ARBA00022842"/>
    </source>
</evidence>
<dbReference type="GO" id="GO:0003677">
    <property type="term" value="F:DNA binding"/>
    <property type="evidence" value="ECO:0007669"/>
    <property type="project" value="UniProtKB-KW"/>
</dbReference>
<name>A0A1F4RZE0_UNCSA</name>
<evidence type="ECO:0000256" key="3">
    <source>
        <dbReference type="ARBA" id="ARBA00022722"/>
    </source>
</evidence>
<dbReference type="NCBIfam" id="NF000711">
    <property type="entry name" value="PRK00039.2-1"/>
    <property type="match status" value="1"/>
</dbReference>
<comment type="cofactor">
    <cofactor evidence="13">
        <name>Mg(2+)</name>
        <dbReference type="ChEBI" id="CHEBI:18420"/>
    </cofactor>
    <text evidence="13">Binds 2 Mg(2+) ion per subunit.</text>
</comment>
<evidence type="ECO:0000256" key="6">
    <source>
        <dbReference type="ARBA" id="ARBA00022763"/>
    </source>
</evidence>
<dbReference type="PANTHER" id="PTHR30194:SF3">
    <property type="entry name" value="CROSSOVER JUNCTION ENDODEOXYRIBONUCLEASE RUVC"/>
    <property type="match status" value="1"/>
</dbReference>
<keyword evidence="7 13" id="KW-0378">Hydrolase</keyword>
<keyword evidence="10 13" id="KW-0233">DNA recombination</keyword>
<dbReference type="InterPro" id="IPR012337">
    <property type="entry name" value="RNaseH-like_sf"/>
</dbReference>
<keyword evidence="8 13" id="KW-0460">Magnesium</keyword>
<dbReference type="CDD" id="cd16962">
    <property type="entry name" value="RuvC"/>
    <property type="match status" value="1"/>
</dbReference>
<evidence type="ECO:0000256" key="12">
    <source>
        <dbReference type="ARBA" id="ARBA00029354"/>
    </source>
</evidence>
<comment type="catalytic activity">
    <reaction evidence="12 13">
        <text>Endonucleolytic cleavage at a junction such as a reciprocal single-stranded crossover between two homologous DNA duplexes (Holliday junction).</text>
        <dbReference type="EC" id="3.1.21.10"/>
    </reaction>
</comment>
<feature type="binding site" evidence="13">
    <location>
        <position position="68"/>
    </location>
    <ligand>
        <name>Mg(2+)</name>
        <dbReference type="ChEBI" id="CHEBI:18420"/>
        <label>2</label>
    </ligand>
</feature>
<dbReference type="InterPro" id="IPR020563">
    <property type="entry name" value="X-over_junc_endoDNase_Mg_BS"/>
</dbReference>
<protein>
    <recommendedName>
        <fullName evidence="13 14">Crossover junction endodeoxyribonuclease RuvC</fullName>
        <ecNumber evidence="13 14">3.1.21.10</ecNumber>
    </recommendedName>
    <alternativeName>
        <fullName evidence="13">Holliday junction nuclease RuvC</fullName>
    </alternativeName>
    <alternativeName>
        <fullName evidence="13">Holliday junction resolvase RuvC</fullName>
    </alternativeName>
</protein>
<keyword evidence="6 13" id="KW-0227">DNA damage</keyword>
<evidence type="ECO:0000256" key="13">
    <source>
        <dbReference type="HAMAP-Rule" id="MF_00034"/>
    </source>
</evidence>
<dbReference type="InterPro" id="IPR002176">
    <property type="entry name" value="X-over_junc_endoDNase_RuvC"/>
</dbReference>
<feature type="binding site" evidence="13">
    <location>
        <position position="7"/>
    </location>
    <ligand>
        <name>Mg(2+)</name>
        <dbReference type="ChEBI" id="CHEBI:18420"/>
        <label>1</label>
    </ligand>
</feature>
<keyword evidence="4 13" id="KW-0479">Metal-binding</keyword>
<reference evidence="15 16" key="1">
    <citation type="journal article" date="2016" name="Nat. Commun.">
        <title>Thousands of microbial genomes shed light on interconnected biogeochemical processes in an aquifer system.</title>
        <authorList>
            <person name="Anantharaman K."/>
            <person name="Brown C.T."/>
            <person name="Hug L.A."/>
            <person name="Sharon I."/>
            <person name="Castelle C.J."/>
            <person name="Probst A.J."/>
            <person name="Thomas B.C."/>
            <person name="Singh A."/>
            <person name="Wilkins M.J."/>
            <person name="Karaoz U."/>
            <person name="Brodie E.L."/>
            <person name="Williams K.H."/>
            <person name="Hubbard S.S."/>
            <person name="Banfield J.F."/>
        </authorList>
    </citation>
    <scope>NUCLEOTIDE SEQUENCE [LARGE SCALE GENOMIC DNA]</scope>
</reference>
<dbReference type="GO" id="GO:0048476">
    <property type="term" value="C:Holliday junction resolvase complex"/>
    <property type="evidence" value="ECO:0007669"/>
    <property type="project" value="UniProtKB-UniRule"/>
</dbReference>
<keyword evidence="5 13" id="KW-0255">Endonuclease</keyword>
<dbReference type="GO" id="GO:0006281">
    <property type="term" value="P:DNA repair"/>
    <property type="evidence" value="ECO:0007669"/>
    <property type="project" value="UniProtKB-UniRule"/>
</dbReference>
<comment type="subunit">
    <text evidence="13">Homodimer which binds Holliday junction (HJ) DNA. The HJ becomes 2-fold symmetrical on binding to RuvC with unstacked arms; it has a different conformation from HJ DNA in complex with RuvA. In the full resolvosome a probable DNA-RuvA(4)-RuvB(12)-RuvC(2) complex forms which resolves the HJ.</text>
</comment>
<evidence type="ECO:0000256" key="10">
    <source>
        <dbReference type="ARBA" id="ARBA00023172"/>
    </source>
</evidence>
<dbReference type="EMBL" id="MEUA01000065">
    <property type="protein sequence ID" value="OGC12833.1"/>
    <property type="molecule type" value="Genomic_DNA"/>
</dbReference>
<dbReference type="EC" id="3.1.21.10" evidence="13 14"/>
<evidence type="ECO:0000256" key="1">
    <source>
        <dbReference type="ARBA" id="ARBA00009518"/>
    </source>
</evidence>
<dbReference type="GO" id="GO:0008821">
    <property type="term" value="F:crossover junction DNA endonuclease activity"/>
    <property type="evidence" value="ECO:0007669"/>
    <property type="project" value="UniProtKB-UniRule"/>
</dbReference>
<comment type="caution">
    <text evidence="15">The sequence shown here is derived from an EMBL/GenBank/DDBJ whole genome shotgun (WGS) entry which is preliminary data.</text>
</comment>
<evidence type="ECO:0000256" key="9">
    <source>
        <dbReference type="ARBA" id="ARBA00023125"/>
    </source>
</evidence>
<dbReference type="SUPFAM" id="SSF53098">
    <property type="entry name" value="Ribonuclease H-like"/>
    <property type="match status" value="1"/>
</dbReference>
<organism evidence="15 16">
    <name type="scientific">candidate division WOR-1 bacterium RIFOXYB2_FULL_36_35</name>
    <dbReference type="NCBI Taxonomy" id="1802578"/>
    <lineage>
        <taxon>Bacteria</taxon>
        <taxon>Bacillati</taxon>
        <taxon>Saganbacteria</taxon>
    </lineage>
</organism>
<dbReference type="Gene3D" id="3.30.420.10">
    <property type="entry name" value="Ribonuclease H-like superfamily/Ribonuclease H"/>
    <property type="match status" value="1"/>
</dbReference>
<sequence>MRTLGIDPGTATLGFGFVEETKNGSAELVHYGCIKTSKMFSAHERLFKIHSELQALIKEFEPDYVAVEKLFFCSNSKTAISVGEARGVVLLSAAQAGLYIAEYTPLQVKLAVTGYGKADKRQVGLMMMRLLKLKEMPKPDDVTDALAVAVCHLHSRKLAEKNG</sequence>
<feature type="active site" evidence="13">
    <location>
        <position position="141"/>
    </location>
</feature>
<gene>
    <name evidence="13" type="primary">ruvC</name>
    <name evidence="15" type="ORF">A2290_06575</name>
</gene>
<evidence type="ECO:0000313" key="15">
    <source>
        <dbReference type="EMBL" id="OGC12833.1"/>
    </source>
</evidence>
<dbReference type="GO" id="GO:0000287">
    <property type="term" value="F:magnesium ion binding"/>
    <property type="evidence" value="ECO:0007669"/>
    <property type="project" value="UniProtKB-UniRule"/>
</dbReference>
<proteinExistence type="inferred from homology"/>
<evidence type="ECO:0000313" key="16">
    <source>
        <dbReference type="Proteomes" id="UP000177905"/>
    </source>
</evidence>
<dbReference type="HAMAP" id="MF_00034">
    <property type="entry name" value="RuvC"/>
    <property type="match status" value="1"/>
</dbReference>
<keyword evidence="2 13" id="KW-0963">Cytoplasm</keyword>